<dbReference type="PANTHER" id="PTHR23208:SF11">
    <property type="entry name" value="COUNTING FACTOR 45-1-RELATED"/>
    <property type="match status" value="1"/>
</dbReference>
<dbReference type="GO" id="GO:0016998">
    <property type="term" value="P:cell wall macromolecule catabolic process"/>
    <property type="evidence" value="ECO:0007669"/>
    <property type="project" value="InterPro"/>
</dbReference>
<dbReference type="Gene3D" id="3.20.20.80">
    <property type="entry name" value="Glycosidases"/>
    <property type="match status" value="1"/>
</dbReference>
<keyword evidence="2" id="KW-0732">Signal</keyword>
<dbReference type="GO" id="GO:0048870">
    <property type="term" value="P:cell motility"/>
    <property type="evidence" value="ECO:0007669"/>
    <property type="project" value="TreeGrafter"/>
</dbReference>
<sequence length="244" mass="27738">MSQQTELTRSMKLVLVTSLLVILATCGSMTTVLAVRGVDMSLQQCQTATLDNWRCLKRNGFDFAIIEVWNGGYQYNNRILQCVQDARAAGFQYVDVYAFMCPNCRNNYPASAAIETMLSRLHDSKVDYGQLWLDIEQCNGCWYNDLSSNANYVTNASMAAEKYFAKEGMNRRVGIYSSVYEWQQTVGGESNLSHLQLWYAHYDNASNFNDAWAYHFGGWTSPAIKQYWDHGPAECGVDVDVNFY</sequence>
<dbReference type="AlphaFoldDB" id="A0AA88GUT6"/>
<dbReference type="GO" id="GO:0042593">
    <property type="term" value="P:glucose homeostasis"/>
    <property type="evidence" value="ECO:0007669"/>
    <property type="project" value="TreeGrafter"/>
</dbReference>
<dbReference type="SUPFAM" id="SSF51445">
    <property type="entry name" value="(Trans)glycosidases"/>
    <property type="match status" value="1"/>
</dbReference>
<accession>A0AA88GUT6</accession>
<keyword evidence="4" id="KW-1185">Reference proteome</keyword>
<dbReference type="GO" id="GO:0009253">
    <property type="term" value="P:peptidoglycan catabolic process"/>
    <property type="evidence" value="ECO:0007669"/>
    <property type="project" value="InterPro"/>
</dbReference>
<evidence type="ECO:0000313" key="3">
    <source>
        <dbReference type="EMBL" id="KAG2386383.1"/>
    </source>
</evidence>
<dbReference type="InterPro" id="IPR017853">
    <property type="entry name" value="GH"/>
</dbReference>
<comment type="caution">
    <text evidence="3">The sequence shown here is derived from an EMBL/GenBank/DDBJ whole genome shotgun (WGS) entry which is preliminary data.</text>
</comment>
<dbReference type="GO" id="GO:0007165">
    <property type="term" value="P:signal transduction"/>
    <property type="evidence" value="ECO:0007669"/>
    <property type="project" value="TreeGrafter"/>
</dbReference>
<dbReference type="GO" id="GO:0098609">
    <property type="term" value="P:cell-cell adhesion"/>
    <property type="evidence" value="ECO:0007669"/>
    <property type="project" value="TreeGrafter"/>
</dbReference>
<dbReference type="InterPro" id="IPR051595">
    <property type="entry name" value="GH25_Enzymes"/>
</dbReference>
<dbReference type="Pfam" id="PF01183">
    <property type="entry name" value="Glyco_hydro_25"/>
    <property type="match status" value="1"/>
</dbReference>
<reference evidence="3 4" key="1">
    <citation type="journal article" date="2018" name="BMC Genomics">
        <title>The genome of Naegleria lovaniensis, the basis for a comparative approach to unravel pathogenicity factors of the human pathogenic amoeba N. fowleri.</title>
        <authorList>
            <person name="Liechti N."/>
            <person name="Schurch N."/>
            <person name="Bruggmann R."/>
            <person name="Wittwer M."/>
        </authorList>
    </citation>
    <scope>NUCLEOTIDE SEQUENCE [LARGE SCALE GENOMIC DNA]</scope>
    <source>
        <strain evidence="3 4">ATCC 30569</strain>
    </source>
</reference>
<proteinExistence type="inferred from homology"/>
<evidence type="ECO:0000256" key="1">
    <source>
        <dbReference type="ARBA" id="ARBA00010646"/>
    </source>
</evidence>
<dbReference type="PROSITE" id="PS51904">
    <property type="entry name" value="GLYCOSYL_HYDROL_F25_2"/>
    <property type="match status" value="1"/>
</dbReference>
<protein>
    <recommendedName>
        <fullName evidence="5">Lysozyme</fullName>
    </recommendedName>
</protein>
<dbReference type="InterPro" id="IPR002053">
    <property type="entry name" value="Glyco_hydro_25"/>
</dbReference>
<evidence type="ECO:0008006" key="5">
    <source>
        <dbReference type="Google" id="ProtNLM"/>
    </source>
</evidence>
<comment type="similarity">
    <text evidence="1">Belongs to the glycosyl hydrolase 25 family.</text>
</comment>
<organism evidence="3 4">
    <name type="scientific">Naegleria lovaniensis</name>
    <name type="common">Amoeba</name>
    <dbReference type="NCBI Taxonomy" id="51637"/>
    <lineage>
        <taxon>Eukaryota</taxon>
        <taxon>Discoba</taxon>
        <taxon>Heterolobosea</taxon>
        <taxon>Tetramitia</taxon>
        <taxon>Eutetramitia</taxon>
        <taxon>Vahlkampfiidae</taxon>
        <taxon>Naegleria</taxon>
    </lineage>
</organism>
<name>A0AA88GUT6_NAELO</name>
<dbReference type="GeneID" id="68095284"/>
<gene>
    <name evidence="3" type="ORF">C9374_002829</name>
</gene>
<dbReference type="EMBL" id="PYSW02000016">
    <property type="protein sequence ID" value="KAG2386383.1"/>
    <property type="molecule type" value="Genomic_DNA"/>
</dbReference>
<dbReference type="GO" id="GO:0003796">
    <property type="term" value="F:lysozyme activity"/>
    <property type="evidence" value="ECO:0007669"/>
    <property type="project" value="InterPro"/>
</dbReference>
<dbReference type="PANTHER" id="PTHR23208">
    <property type="entry name" value="LYSOZYME PROTEIN"/>
    <property type="match status" value="1"/>
</dbReference>
<evidence type="ECO:0000313" key="4">
    <source>
        <dbReference type="Proteomes" id="UP000816034"/>
    </source>
</evidence>
<dbReference type="RefSeq" id="XP_044550375.1">
    <property type="nucleotide sequence ID" value="XM_044692289.1"/>
</dbReference>
<evidence type="ECO:0000256" key="2">
    <source>
        <dbReference type="ARBA" id="ARBA00022729"/>
    </source>
</evidence>
<dbReference type="Proteomes" id="UP000816034">
    <property type="component" value="Unassembled WGS sequence"/>
</dbReference>